<evidence type="ECO:0000259" key="1">
    <source>
        <dbReference type="Pfam" id="PF10137"/>
    </source>
</evidence>
<keyword evidence="3" id="KW-1185">Reference proteome</keyword>
<name>A0ABV4LMA9_VIBSP</name>
<dbReference type="InterPro" id="IPR019302">
    <property type="entry name" value="CAP12/PCTIR_TIR_dom"/>
</dbReference>
<evidence type="ECO:0000313" key="3">
    <source>
        <dbReference type="Proteomes" id="UP001569200"/>
    </source>
</evidence>
<organism evidence="2 3">
    <name type="scientific">Vibrio splendidus</name>
    <dbReference type="NCBI Taxonomy" id="29497"/>
    <lineage>
        <taxon>Bacteria</taxon>
        <taxon>Pseudomonadati</taxon>
        <taxon>Pseudomonadota</taxon>
        <taxon>Gammaproteobacteria</taxon>
        <taxon>Vibrionales</taxon>
        <taxon>Vibrionaceae</taxon>
        <taxon>Vibrio</taxon>
    </lineage>
</organism>
<dbReference type="RefSeq" id="WP_368084432.1">
    <property type="nucleotide sequence ID" value="NZ_JBGONW010000003.1"/>
</dbReference>
<reference evidence="2 3" key="1">
    <citation type="submission" date="2024-06" db="EMBL/GenBank/DDBJ databases">
        <authorList>
            <person name="Steensen K."/>
            <person name="Seneca J."/>
            <person name="Bartlau N."/>
            <person name="Yu A.X."/>
            <person name="Polz M.F."/>
        </authorList>
    </citation>
    <scope>NUCLEOTIDE SEQUENCE [LARGE SCALE GENOMIC DNA]</scope>
    <source>
        <strain evidence="2 3">1F145</strain>
    </source>
</reference>
<dbReference type="EMBL" id="JBGOOW010000002">
    <property type="protein sequence ID" value="MEZ8179593.1"/>
    <property type="molecule type" value="Genomic_DNA"/>
</dbReference>
<protein>
    <submittedName>
        <fullName evidence="2">TIR domain-containing protein</fullName>
    </submittedName>
</protein>
<feature type="domain" description="CD-NTase-associated protein 12/Pycsar effector protein TIR" evidence="1">
    <location>
        <begin position="6"/>
        <end position="125"/>
    </location>
</feature>
<sequence>MSTKPKVFVASSVEGLDVAYPMQVNLQYDADLTVWNQGVFSLSVTPLDSITEALNSSDFGIFVFSPDDETKIRGSVSDSVRDNVIFELGLFIGKLGKRRCFIVMPDNIDLRIPTDLIGVTPATYSGERSTDEIAAALGPACHEIRQAMKLQGRVDDTQESVNKIPANDHDNYDDNDKMVLLESWLHNEAEAGVAIKYIDVDNYLKLELGSTRKLLATLFERNSGVFRINIAGNNVFKFHEKMDYF</sequence>
<evidence type="ECO:0000313" key="2">
    <source>
        <dbReference type="EMBL" id="MEZ8179593.1"/>
    </source>
</evidence>
<dbReference type="Pfam" id="PF10137">
    <property type="entry name" value="CAP12-PCTIR_TIR"/>
    <property type="match status" value="1"/>
</dbReference>
<dbReference type="Proteomes" id="UP001569200">
    <property type="component" value="Unassembled WGS sequence"/>
</dbReference>
<proteinExistence type="predicted"/>
<accession>A0ABV4LMA9</accession>
<gene>
    <name evidence="2" type="ORF">ACED33_02790</name>
</gene>
<comment type="caution">
    <text evidence="2">The sequence shown here is derived from an EMBL/GenBank/DDBJ whole genome shotgun (WGS) entry which is preliminary data.</text>
</comment>